<organism evidence="2 3">
    <name type="scientific">Litchfieldella anticariensis (strain DSM 16096 / CECT 5854 / CIP 108499 / LMG 22089 / FP35)</name>
    <name type="common">Halomonas anticariensis</name>
    <dbReference type="NCBI Taxonomy" id="1121939"/>
    <lineage>
        <taxon>Bacteria</taxon>
        <taxon>Pseudomonadati</taxon>
        <taxon>Pseudomonadota</taxon>
        <taxon>Gammaproteobacteria</taxon>
        <taxon>Oceanospirillales</taxon>
        <taxon>Halomonadaceae</taxon>
        <taxon>Litchfieldella</taxon>
    </lineage>
</organism>
<dbReference type="InterPro" id="IPR011042">
    <property type="entry name" value="6-blade_b-propeller_TolB-like"/>
</dbReference>
<dbReference type="PANTHER" id="PTHR33546:SF1">
    <property type="entry name" value="LARGE, MULTIFUNCTIONAL SECRETED PROTEIN"/>
    <property type="match status" value="1"/>
</dbReference>
<evidence type="ECO:0000313" key="2">
    <source>
        <dbReference type="EMBL" id="EPC02686.1"/>
    </source>
</evidence>
<gene>
    <name evidence="2" type="ORF">L861_10095</name>
</gene>
<comment type="caution">
    <text evidence="2">The sequence shown here is derived from an EMBL/GenBank/DDBJ whole genome shotgun (WGS) entry which is preliminary data.</text>
</comment>
<dbReference type="Gene3D" id="2.120.10.30">
    <property type="entry name" value="TolB, C-terminal domain"/>
    <property type="match status" value="1"/>
</dbReference>
<dbReference type="eggNOG" id="COG2133">
    <property type="taxonomic scope" value="Bacteria"/>
</dbReference>
<dbReference type="EMBL" id="ASTJ01000024">
    <property type="protein sequence ID" value="EPC02686.1"/>
    <property type="molecule type" value="Genomic_DNA"/>
</dbReference>
<dbReference type="AlphaFoldDB" id="S2LD11"/>
<feature type="chain" id="PRO_5004498635" evidence="1">
    <location>
        <begin position="33"/>
        <end position="425"/>
    </location>
</feature>
<keyword evidence="1" id="KW-0732">Signal</keyword>
<evidence type="ECO:0000256" key="1">
    <source>
        <dbReference type="SAM" id="SignalP"/>
    </source>
</evidence>
<keyword evidence="3" id="KW-1185">Reference proteome</keyword>
<proteinExistence type="predicted"/>
<dbReference type="PANTHER" id="PTHR33546">
    <property type="entry name" value="LARGE, MULTIFUNCTIONAL SECRETED PROTEIN-RELATED"/>
    <property type="match status" value="1"/>
</dbReference>
<accession>S2LD11</accession>
<reference evidence="2 3" key="1">
    <citation type="journal article" date="2013" name="Genome Announc.">
        <title>Draft genome sequence of the moderately halophilic gammaproteobacterium Halomonas anticariensis FP35.</title>
        <authorList>
            <person name="Tahrioui A."/>
            <person name="Quesada E."/>
            <person name="Llamas I."/>
        </authorList>
    </citation>
    <scope>NUCLEOTIDE SEQUENCE [LARGE SCALE GENOMIC DNA]</scope>
    <source>
        <strain evidence="3">DSM 16096 / CECT 5854 / LMG 22089 / FP35</strain>
    </source>
</reference>
<dbReference type="PATRIC" id="fig|1121939.11.peg.2116"/>
<dbReference type="InterPro" id="IPR011041">
    <property type="entry name" value="Quinoprot_gluc/sorb_DH_b-prop"/>
</dbReference>
<name>S2LD11_LITA3</name>
<sequence>MPVNSRSAFPSHCLWRISQFTMLALTLTVSSAALGQNDQEQSGDLQTIDVAGTSHQLVAPKGVQVEKIASLDSPRMISIGLDGEMFIGSTSGSIYRSAPPYDQASALAEIGDYPNSVIQRGDHLYVATTTALLRADYQAGASLSADDFKEVAKLPGGSGHNTRTLAVGPDGRIHLSLGIQGNCSDQFIGEGYGFADRRGGIMVLDESGDSPQWQPYATGLRNPVGLAWNHEGVLFATNNGPDHWGYEVPREVVVRTEEGSFHGMPWFQWVDGEYRRDDCVNSEPPHSADSIAAPAATLPARSAPLGMDFLPEGNGLALDAVVAVHGSWATLPDGRASGDPATRREPRIVGITFDGQDQGKVNELLSGFQNEQGKRWARPTGIAFAPDGALYFTSDSGDSGLYRVTFDGEPVGADTTLDDVSQSGE</sequence>
<dbReference type="STRING" id="1121939.L861_10095"/>
<dbReference type="SUPFAM" id="SSF50952">
    <property type="entry name" value="Soluble quinoprotein glucose dehydrogenase"/>
    <property type="match status" value="1"/>
</dbReference>
<evidence type="ECO:0000313" key="3">
    <source>
        <dbReference type="Proteomes" id="UP000014463"/>
    </source>
</evidence>
<dbReference type="RefSeq" id="WP_016416622.1">
    <property type="nucleotide sequence ID" value="NZ_AUAB01000002.1"/>
</dbReference>
<dbReference type="Proteomes" id="UP000014463">
    <property type="component" value="Unassembled WGS sequence"/>
</dbReference>
<protein>
    <submittedName>
        <fullName evidence="2">Uncharacterized protein</fullName>
    </submittedName>
</protein>
<feature type="signal peptide" evidence="1">
    <location>
        <begin position="1"/>
        <end position="32"/>
    </location>
</feature>